<dbReference type="Proteomes" id="UP001500507">
    <property type="component" value="Unassembled WGS sequence"/>
</dbReference>
<feature type="compositionally biased region" description="Low complexity" evidence="1">
    <location>
        <begin position="32"/>
        <end position="45"/>
    </location>
</feature>
<evidence type="ECO:0000256" key="1">
    <source>
        <dbReference type="SAM" id="MobiDB-lite"/>
    </source>
</evidence>
<name>A0ABN1MHP2_9FLAO</name>
<accession>A0ABN1MHP2</accession>
<protein>
    <recommendedName>
        <fullName evidence="5">Collagen-like protein</fullName>
    </recommendedName>
</protein>
<evidence type="ECO:0008006" key="5">
    <source>
        <dbReference type="Google" id="ProtNLM"/>
    </source>
</evidence>
<evidence type="ECO:0000313" key="3">
    <source>
        <dbReference type="EMBL" id="GAA0872641.1"/>
    </source>
</evidence>
<dbReference type="EMBL" id="BAAAFG010000015">
    <property type="protein sequence ID" value="GAA0872641.1"/>
    <property type="molecule type" value="Genomic_DNA"/>
</dbReference>
<evidence type="ECO:0000313" key="4">
    <source>
        <dbReference type="Proteomes" id="UP001500507"/>
    </source>
</evidence>
<keyword evidence="2" id="KW-0732">Signal</keyword>
<reference evidence="3 4" key="1">
    <citation type="journal article" date="2019" name="Int. J. Syst. Evol. Microbiol.">
        <title>The Global Catalogue of Microorganisms (GCM) 10K type strain sequencing project: providing services to taxonomists for standard genome sequencing and annotation.</title>
        <authorList>
            <consortium name="The Broad Institute Genomics Platform"/>
            <consortium name="The Broad Institute Genome Sequencing Center for Infectious Disease"/>
            <person name="Wu L."/>
            <person name="Ma J."/>
        </authorList>
    </citation>
    <scope>NUCLEOTIDE SEQUENCE [LARGE SCALE GENOMIC DNA]</scope>
    <source>
        <strain evidence="3 4">JCM 16082</strain>
    </source>
</reference>
<gene>
    <name evidence="3" type="ORF">GCM10009117_17880</name>
</gene>
<evidence type="ECO:0000256" key="2">
    <source>
        <dbReference type="SAM" id="SignalP"/>
    </source>
</evidence>
<dbReference type="PROSITE" id="PS51257">
    <property type="entry name" value="PROKAR_LIPOPROTEIN"/>
    <property type="match status" value="1"/>
</dbReference>
<dbReference type="Gene3D" id="1.20.5.320">
    <property type="entry name" value="6-Phosphogluconate Dehydrogenase, domain 3"/>
    <property type="match status" value="1"/>
</dbReference>
<sequence length="157" mass="17097">MRYMLIAMMAIAVSFTTTSCDAEDGEDGIDGVDGQQGPQGIPGEDGNANVISVVFNDVDISIGNNIIDIPEITQEVVDSGVVLGYVTCCGNDFWETLPLVISTEVRLDIDRIGLEYLRLVSTFNQTLNFRFIIIPSNVDTSGIDLNNFDEVSQHFGL</sequence>
<feature type="signal peptide" evidence="2">
    <location>
        <begin position="1"/>
        <end position="22"/>
    </location>
</feature>
<feature type="region of interest" description="Disordered" evidence="1">
    <location>
        <begin position="24"/>
        <end position="45"/>
    </location>
</feature>
<feature type="chain" id="PRO_5047358725" description="Collagen-like protein" evidence="2">
    <location>
        <begin position="23"/>
        <end position="157"/>
    </location>
</feature>
<keyword evidence="4" id="KW-1185">Reference proteome</keyword>
<comment type="caution">
    <text evidence="3">The sequence shown here is derived from an EMBL/GenBank/DDBJ whole genome shotgun (WGS) entry which is preliminary data.</text>
</comment>
<organism evidence="3 4">
    <name type="scientific">Gangjinia marincola</name>
    <dbReference type="NCBI Taxonomy" id="578463"/>
    <lineage>
        <taxon>Bacteria</taxon>
        <taxon>Pseudomonadati</taxon>
        <taxon>Bacteroidota</taxon>
        <taxon>Flavobacteriia</taxon>
        <taxon>Flavobacteriales</taxon>
        <taxon>Flavobacteriaceae</taxon>
        <taxon>Gangjinia</taxon>
    </lineage>
</organism>
<proteinExistence type="predicted"/>